<name>A0A2P8D735_9ACTN</name>
<evidence type="ECO:0000313" key="3">
    <source>
        <dbReference type="Proteomes" id="UP000243528"/>
    </source>
</evidence>
<organism evidence="2 3">
    <name type="scientific">Haloactinopolyspora alba</name>
    <dbReference type="NCBI Taxonomy" id="648780"/>
    <lineage>
        <taxon>Bacteria</taxon>
        <taxon>Bacillati</taxon>
        <taxon>Actinomycetota</taxon>
        <taxon>Actinomycetes</taxon>
        <taxon>Jiangellales</taxon>
        <taxon>Jiangellaceae</taxon>
        <taxon>Haloactinopolyspora</taxon>
    </lineage>
</organism>
<gene>
    <name evidence="2" type="ORF">CLV30_13128</name>
</gene>
<feature type="transmembrane region" description="Helical" evidence="1">
    <location>
        <begin position="6"/>
        <end position="25"/>
    </location>
</feature>
<keyword evidence="1" id="KW-0472">Membrane</keyword>
<dbReference type="RefSeq" id="WP_165358734.1">
    <property type="nucleotide sequence ID" value="NZ_PYGE01000031.1"/>
</dbReference>
<evidence type="ECO:0000256" key="1">
    <source>
        <dbReference type="SAM" id="Phobius"/>
    </source>
</evidence>
<keyword evidence="3" id="KW-1185">Reference proteome</keyword>
<dbReference type="Proteomes" id="UP000243528">
    <property type="component" value="Unassembled WGS sequence"/>
</dbReference>
<dbReference type="AlphaFoldDB" id="A0A2P8D735"/>
<evidence type="ECO:0000313" key="2">
    <source>
        <dbReference type="EMBL" id="PSK93001.1"/>
    </source>
</evidence>
<reference evidence="2 3" key="1">
    <citation type="submission" date="2018-03" db="EMBL/GenBank/DDBJ databases">
        <title>Genomic Encyclopedia of Archaeal and Bacterial Type Strains, Phase II (KMG-II): from individual species to whole genera.</title>
        <authorList>
            <person name="Goeker M."/>
        </authorList>
    </citation>
    <scope>NUCLEOTIDE SEQUENCE [LARGE SCALE GENOMIC DNA]</scope>
    <source>
        <strain evidence="2 3">DSM 45211</strain>
    </source>
</reference>
<dbReference type="EMBL" id="PYGE01000031">
    <property type="protein sequence ID" value="PSK93001.1"/>
    <property type="molecule type" value="Genomic_DNA"/>
</dbReference>
<feature type="transmembrane region" description="Helical" evidence="1">
    <location>
        <begin position="37"/>
        <end position="55"/>
    </location>
</feature>
<protein>
    <submittedName>
        <fullName evidence="2">Uncharacterized protein</fullName>
    </submittedName>
</protein>
<keyword evidence="1" id="KW-0812">Transmembrane</keyword>
<accession>A0A2P8D735</accession>
<proteinExistence type="predicted"/>
<keyword evidence="1" id="KW-1133">Transmembrane helix</keyword>
<comment type="caution">
    <text evidence="2">The sequence shown here is derived from an EMBL/GenBank/DDBJ whole genome shotgun (WGS) entry which is preliminary data.</text>
</comment>
<sequence>MGNIIRIVVGVGGLVAAGWSAVRSLRARRAGERDTFARAWAILAATAVVMALTLVL</sequence>